<dbReference type="NCBIfam" id="TIGR00357">
    <property type="entry name" value="peptide-methionine (R)-S-oxide reductase MsrB"/>
    <property type="match status" value="1"/>
</dbReference>
<dbReference type="PROSITE" id="PS51790">
    <property type="entry name" value="MSRB"/>
    <property type="match status" value="1"/>
</dbReference>
<organism evidence="5 6">
    <name type="scientific">Streptococcus porcorum</name>
    <dbReference type="NCBI Taxonomy" id="701526"/>
    <lineage>
        <taxon>Bacteria</taxon>
        <taxon>Bacillati</taxon>
        <taxon>Bacillota</taxon>
        <taxon>Bacilli</taxon>
        <taxon>Lactobacillales</taxon>
        <taxon>Streptococcaceae</taxon>
        <taxon>Streptococcus</taxon>
    </lineage>
</organism>
<reference evidence="5 6" key="1">
    <citation type="submission" date="2024-06" db="EMBL/GenBank/DDBJ databases">
        <title>Genomic Encyclopedia of Type Strains, Phase IV (KMG-IV): sequencing the most valuable type-strain genomes for metagenomic binning, comparative biology and taxonomic classification.</title>
        <authorList>
            <person name="Goeker M."/>
        </authorList>
    </citation>
    <scope>NUCLEOTIDE SEQUENCE [LARGE SCALE GENOMIC DNA]</scope>
    <source>
        <strain evidence="5 6">DSM 28302</strain>
    </source>
</reference>
<dbReference type="EC" id="1.8.4.12" evidence="1"/>
<feature type="domain" description="MsrB" evidence="4">
    <location>
        <begin position="4"/>
        <end position="127"/>
    </location>
</feature>
<keyword evidence="2 5" id="KW-0560">Oxidoreductase</keyword>
<comment type="caution">
    <text evidence="5">The sequence shown here is derived from an EMBL/GenBank/DDBJ whole genome shotgun (WGS) entry which is preliminary data.</text>
</comment>
<protein>
    <recommendedName>
        <fullName evidence="1">peptide-methionine (R)-S-oxide reductase</fullName>
        <ecNumber evidence="1">1.8.4.12</ecNumber>
    </recommendedName>
</protein>
<dbReference type="PANTHER" id="PTHR10173">
    <property type="entry name" value="METHIONINE SULFOXIDE REDUCTASE"/>
    <property type="match status" value="1"/>
</dbReference>
<dbReference type="InterPro" id="IPR028427">
    <property type="entry name" value="Met_Sox_Rdtase_MsrB"/>
</dbReference>
<dbReference type="RefSeq" id="WP_354369765.1">
    <property type="nucleotide sequence ID" value="NZ_JBEPLN010000038.1"/>
</dbReference>
<dbReference type="Pfam" id="PF01641">
    <property type="entry name" value="SelR"/>
    <property type="match status" value="1"/>
</dbReference>
<evidence type="ECO:0000256" key="2">
    <source>
        <dbReference type="ARBA" id="ARBA00023002"/>
    </source>
</evidence>
<evidence type="ECO:0000256" key="1">
    <source>
        <dbReference type="ARBA" id="ARBA00012499"/>
    </source>
</evidence>
<evidence type="ECO:0000259" key="4">
    <source>
        <dbReference type="PROSITE" id="PS51790"/>
    </source>
</evidence>
<evidence type="ECO:0000313" key="6">
    <source>
        <dbReference type="Proteomes" id="UP001549037"/>
    </source>
</evidence>
<keyword evidence="6" id="KW-1185">Reference proteome</keyword>
<comment type="catalytic activity">
    <reaction evidence="3">
        <text>L-methionyl-[protein] + [thioredoxin]-disulfide + H2O = L-methionyl-(R)-S-oxide-[protein] + [thioredoxin]-dithiol</text>
        <dbReference type="Rhea" id="RHEA:24164"/>
        <dbReference type="Rhea" id="RHEA-COMP:10698"/>
        <dbReference type="Rhea" id="RHEA-COMP:10700"/>
        <dbReference type="Rhea" id="RHEA-COMP:12313"/>
        <dbReference type="Rhea" id="RHEA-COMP:12314"/>
        <dbReference type="ChEBI" id="CHEBI:15377"/>
        <dbReference type="ChEBI" id="CHEBI:16044"/>
        <dbReference type="ChEBI" id="CHEBI:29950"/>
        <dbReference type="ChEBI" id="CHEBI:45764"/>
        <dbReference type="ChEBI" id="CHEBI:50058"/>
        <dbReference type="EC" id="1.8.4.12"/>
    </reaction>
</comment>
<dbReference type="EMBL" id="JBEPLN010000038">
    <property type="protein sequence ID" value="MET3635044.1"/>
    <property type="molecule type" value="Genomic_DNA"/>
</dbReference>
<evidence type="ECO:0000256" key="3">
    <source>
        <dbReference type="ARBA" id="ARBA00048488"/>
    </source>
</evidence>
<evidence type="ECO:0000313" key="5">
    <source>
        <dbReference type="EMBL" id="MET3635044.1"/>
    </source>
</evidence>
<dbReference type="InterPro" id="IPR002579">
    <property type="entry name" value="Met_Sox_Rdtase_MsrB_dom"/>
</dbReference>
<proteinExistence type="predicted"/>
<sequence length="144" mass="16577">MKDNEPLRQKIGDLAYQVTQHAATEPAFTGRYNQFFEKGIYVDIVSGEPLFSSLDKYQSGCGWPAFTKPIDNRLVTYHDDFSYHMRRIEVKSQKVGSHLGHVFNDGPIETGGLRYCINSAALRFIAYQDLDKEGYGRWKELFKE</sequence>
<dbReference type="GO" id="GO:0033743">
    <property type="term" value="F:peptide-methionine (R)-S-oxide reductase activity"/>
    <property type="evidence" value="ECO:0007669"/>
    <property type="project" value="UniProtKB-EC"/>
</dbReference>
<dbReference type="PANTHER" id="PTHR10173:SF59">
    <property type="entry name" value="PEPTIDE METHIONINE SULFOXIDE REDUCTASE MSRA_MSRB"/>
    <property type="match status" value="1"/>
</dbReference>
<dbReference type="InterPro" id="IPR011057">
    <property type="entry name" value="Mss4-like_sf"/>
</dbReference>
<dbReference type="Proteomes" id="UP001549037">
    <property type="component" value="Unassembled WGS sequence"/>
</dbReference>
<dbReference type="SUPFAM" id="SSF51316">
    <property type="entry name" value="Mss4-like"/>
    <property type="match status" value="1"/>
</dbReference>
<gene>
    <name evidence="5" type="ORF">ABID28_001706</name>
</gene>
<accession>A0ABV2JGZ3</accession>
<name>A0ABV2JGZ3_9STRE</name>
<dbReference type="Gene3D" id="2.170.150.20">
    <property type="entry name" value="Peptide methionine sulfoxide reductase"/>
    <property type="match status" value="1"/>
</dbReference>